<name>A0A0W0ZJM9_9GAMM</name>
<dbReference type="EMBL" id="LNYY01000019">
    <property type="protein sequence ID" value="KTD69258.1"/>
    <property type="molecule type" value="Genomic_DNA"/>
</dbReference>
<comment type="caution">
    <text evidence="2">The sequence shown here is derived from an EMBL/GenBank/DDBJ whole genome shotgun (WGS) entry which is preliminary data.</text>
</comment>
<gene>
    <name evidence="2" type="ORF">Lste_2416</name>
</gene>
<evidence type="ECO:0000256" key="1">
    <source>
        <dbReference type="SAM" id="MobiDB-lite"/>
    </source>
</evidence>
<dbReference type="Proteomes" id="UP000054926">
    <property type="component" value="Unassembled WGS sequence"/>
</dbReference>
<proteinExistence type="predicted"/>
<dbReference type="RefSeq" id="WP_058511207.1">
    <property type="nucleotide sequence ID" value="NZ_LNYY01000019.1"/>
</dbReference>
<feature type="region of interest" description="Disordered" evidence="1">
    <location>
        <begin position="219"/>
        <end position="246"/>
    </location>
</feature>
<evidence type="ECO:0000313" key="2">
    <source>
        <dbReference type="EMBL" id="KTD69258.1"/>
    </source>
</evidence>
<accession>A0A0W0ZJM9</accession>
<dbReference type="PATRIC" id="fig|947033.5.peg.2563"/>
<keyword evidence="3" id="KW-1185">Reference proteome</keyword>
<dbReference type="STRING" id="947033.Lste_2416"/>
<feature type="compositionally biased region" description="Basic and acidic residues" evidence="1">
    <location>
        <begin position="219"/>
        <end position="239"/>
    </location>
</feature>
<dbReference type="AlphaFoldDB" id="A0A0W0ZJM9"/>
<protein>
    <submittedName>
        <fullName evidence="2">Uncharacterized protein</fullName>
    </submittedName>
</protein>
<evidence type="ECO:0000313" key="3">
    <source>
        <dbReference type="Proteomes" id="UP000054926"/>
    </source>
</evidence>
<reference evidence="2 3" key="1">
    <citation type="submission" date="2015-11" db="EMBL/GenBank/DDBJ databases">
        <title>Genomic analysis of 38 Legionella species identifies large and diverse effector repertoires.</title>
        <authorList>
            <person name="Burstein D."/>
            <person name="Amaro F."/>
            <person name="Zusman T."/>
            <person name="Lifshitz Z."/>
            <person name="Cohen O."/>
            <person name="Gilbert J.A."/>
            <person name="Pupko T."/>
            <person name="Shuman H.A."/>
            <person name="Segal G."/>
        </authorList>
    </citation>
    <scope>NUCLEOTIDE SEQUENCE [LARGE SCALE GENOMIC DNA]</scope>
    <source>
        <strain evidence="2 3">IMVS3376</strain>
    </source>
</reference>
<sequence>MYEPKEKEPNKPIIWSISPNNPKQKPMFIQTLQHMKEGGWFIRETSYTGVLSVVKKKGNAYKETFFTLAPDLIAEKGGALVPNLDDKGHHKWVWKETELKDLKPYLKAHYTHDTTEIQDGAEKLSVKDDLIQGRTAQFRDGSMKEDRTVRHTGVMFQLAGQSATDSLFAALKHKGYEGEPVPAPQGYQAIGCKSAVTLEKYKSYEPYQMAHTHEIAHFKEGIRSAKGSELEKEPEKKEQTSSNAPH</sequence>
<organism evidence="2 3">
    <name type="scientific">Legionella steelei</name>
    <dbReference type="NCBI Taxonomy" id="947033"/>
    <lineage>
        <taxon>Bacteria</taxon>
        <taxon>Pseudomonadati</taxon>
        <taxon>Pseudomonadota</taxon>
        <taxon>Gammaproteobacteria</taxon>
        <taxon>Legionellales</taxon>
        <taxon>Legionellaceae</taxon>
        <taxon>Legionella</taxon>
    </lineage>
</organism>